<dbReference type="EMBL" id="JAKMXF010000022">
    <property type="protein sequence ID" value="KAI6660831.1"/>
    <property type="molecule type" value="Genomic_DNA"/>
</dbReference>
<dbReference type="Proteomes" id="UP001165289">
    <property type="component" value="Unassembled WGS sequence"/>
</dbReference>
<dbReference type="InterPro" id="IPR006594">
    <property type="entry name" value="LisH"/>
</dbReference>
<keyword evidence="5" id="KW-1185">Reference proteome</keyword>
<sequence length="277" mass="31429">MSLTKPIQRLCTILHSTYRLQIVSQDYILLFTLYCRSFEQIYIMATHKQNVRKQQSREKLAEYVYEYLIFIGANSTAQSFVHEYIQPSWNKSLPSVADNRSFLISWWSIFWELFSSSTDHKLESPEGFEVNRTFQDLASTSLNSDTSSTDPHSFLTIPGTPLSIDSTLSRPQSITPQGVHTMVSPNLPQHYSLSPTSTYPTTMSTPTTWEATFPLSHAESISVPHSHMQCSPILDSGLTNQEKVAIMKLKESFAKEAEQFEDHSSFPPNTFSDNAVP</sequence>
<evidence type="ECO:0000313" key="4">
    <source>
        <dbReference type="EMBL" id="KAI6660831.1"/>
    </source>
</evidence>
<evidence type="ECO:0000256" key="2">
    <source>
        <dbReference type="ARBA" id="ARBA00023242"/>
    </source>
</evidence>
<proteinExistence type="predicted"/>
<dbReference type="GO" id="GO:0045944">
    <property type="term" value="P:positive regulation of transcription by RNA polymerase II"/>
    <property type="evidence" value="ECO:0007669"/>
    <property type="project" value="TreeGrafter"/>
</dbReference>
<feature type="compositionally biased region" description="Polar residues" evidence="3">
    <location>
        <begin position="266"/>
        <end position="277"/>
    </location>
</feature>
<protein>
    <recommendedName>
        <fullName evidence="6">LisH domain-containing protein</fullName>
    </recommendedName>
</protein>
<evidence type="ECO:0000313" key="5">
    <source>
        <dbReference type="Proteomes" id="UP001165289"/>
    </source>
</evidence>
<feature type="region of interest" description="Disordered" evidence="3">
    <location>
        <begin position="257"/>
        <end position="277"/>
    </location>
</feature>
<name>A0AAV7KHC7_9METZ</name>
<comment type="caution">
    <text evidence="4">The sequence shown here is derived from an EMBL/GenBank/DDBJ whole genome shotgun (WGS) entry which is preliminary data.</text>
</comment>
<keyword evidence="2" id="KW-0539">Nucleus</keyword>
<dbReference type="GO" id="GO:0005634">
    <property type="term" value="C:nucleus"/>
    <property type="evidence" value="ECO:0007669"/>
    <property type="project" value="UniProtKB-SubCell"/>
</dbReference>
<evidence type="ECO:0008006" key="6">
    <source>
        <dbReference type="Google" id="ProtNLM"/>
    </source>
</evidence>
<reference evidence="4 5" key="1">
    <citation type="journal article" date="2023" name="BMC Biol.">
        <title>The compact genome of the sponge Oopsacas minuta (Hexactinellida) is lacking key metazoan core genes.</title>
        <authorList>
            <person name="Santini S."/>
            <person name="Schenkelaars Q."/>
            <person name="Jourda C."/>
            <person name="Duchesne M."/>
            <person name="Belahbib H."/>
            <person name="Rocher C."/>
            <person name="Selva M."/>
            <person name="Riesgo A."/>
            <person name="Vervoort M."/>
            <person name="Leys S.P."/>
            <person name="Kodjabachian L."/>
            <person name="Le Bivic A."/>
            <person name="Borchiellini C."/>
            <person name="Claverie J.M."/>
            <person name="Renard E."/>
        </authorList>
    </citation>
    <scope>NUCLEOTIDE SEQUENCE [LARGE SCALE GENOMIC DNA]</scope>
    <source>
        <strain evidence="4">SPO-2</strain>
    </source>
</reference>
<dbReference type="PROSITE" id="PS50896">
    <property type="entry name" value="LISH"/>
    <property type="match status" value="1"/>
</dbReference>
<dbReference type="AlphaFoldDB" id="A0AAV7KHC7"/>
<dbReference type="PANTHER" id="PTHR12610">
    <property type="entry name" value="SINGLE STRANDED DNA BINDING PROTEIN"/>
    <property type="match status" value="1"/>
</dbReference>
<gene>
    <name evidence="4" type="ORF">LOD99_13558</name>
</gene>
<evidence type="ECO:0000256" key="3">
    <source>
        <dbReference type="SAM" id="MobiDB-lite"/>
    </source>
</evidence>
<comment type="subcellular location">
    <subcellularLocation>
        <location evidence="1">Nucleus</location>
    </subcellularLocation>
</comment>
<organism evidence="4 5">
    <name type="scientific">Oopsacas minuta</name>
    <dbReference type="NCBI Taxonomy" id="111878"/>
    <lineage>
        <taxon>Eukaryota</taxon>
        <taxon>Metazoa</taxon>
        <taxon>Porifera</taxon>
        <taxon>Hexactinellida</taxon>
        <taxon>Hexasterophora</taxon>
        <taxon>Lyssacinosida</taxon>
        <taxon>Leucopsacidae</taxon>
        <taxon>Oopsacas</taxon>
    </lineage>
</organism>
<accession>A0AAV7KHC7</accession>
<dbReference type="PANTHER" id="PTHR12610:SF12">
    <property type="entry name" value="SEQUENCE-SPECIFIC SINGLE-STRANDED DNA-BINDING PROTEIN, ISOFORM D"/>
    <property type="match status" value="1"/>
</dbReference>
<evidence type="ECO:0000256" key="1">
    <source>
        <dbReference type="ARBA" id="ARBA00004123"/>
    </source>
</evidence>